<protein>
    <submittedName>
        <fullName evidence="3">Sulfurtransferase TusA family protein</fullName>
    </submittedName>
</protein>
<dbReference type="PANTHER" id="PTHR33279:SF6">
    <property type="entry name" value="SULFUR CARRIER PROTEIN YEDF-RELATED"/>
    <property type="match status" value="1"/>
</dbReference>
<feature type="domain" description="UPF0033" evidence="2">
    <location>
        <begin position="13"/>
        <end position="37"/>
    </location>
</feature>
<evidence type="ECO:0000313" key="4">
    <source>
        <dbReference type="Proteomes" id="UP000477651"/>
    </source>
</evidence>
<dbReference type="Pfam" id="PF01206">
    <property type="entry name" value="TusA"/>
    <property type="match status" value="1"/>
</dbReference>
<keyword evidence="3" id="KW-0808">Transferase</keyword>
<dbReference type="AlphaFoldDB" id="A0A6L9Y7Q3"/>
<dbReference type="Gene3D" id="3.30.110.40">
    <property type="entry name" value="TusA-like domain"/>
    <property type="match status" value="1"/>
</dbReference>
<name>A0A6L9Y7Q3_9BURK</name>
<reference evidence="3 4" key="1">
    <citation type="submission" date="2020-02" db="EMBL/GenBank/DDBJ databases">
        <title>Pelistega sp. NLN82 were isolated from wild rodents of the Hainan Island.</title>
        <authorList>
            <person name="Niu N."/>
            <person name="Zhou J."/>
        </authorList>
    </citation>
    <scope>NUCLEOTIDE SEQUENCE [LARGE SCALE GENOMIC DNA]</scope>
    <source>
        <strain evidence="3 4">NLN82</strain>
    </source>
</reference>
<accession>A0A6L9Y7Q3</accession>
<comment type="caution">
    <text evidence="3">The sequence shown here is derived from an EMBL/GenBank/DDBJ whole genome shotgun (WGS) entry which is preliminary data.</text>
</comment>
<dbReference type="EMBL" id="JAAGYR010000021">
    <property type="protein sequence ID" value="NEN76540.1"/>
    <property type="molecule type" value="Genomic_DNA"/>
</dbReference>
<evidence type="ECO:0000256" key="1">
    <source>
        <dbReference type="ARBA" id="ARBA00008984"/>
    </source>
</evidence>
<keyword evidence="4" id="KW-1185">Reference proteome</keyword>
<dbReference type="InterPro" id="IPR001455">
    <property type="entry name" value="TusA-like"/>
</dbReference>
<evidence type="ECO:0000259" key="2">
    <source>
        <dbReference type="PROSITE" id="PS01148"/>
    </source>
</evidence>
<organism evidence="3 4">
    <name type="scientific">Pelistega ratti</name>
    <dbReference type="NCBI Taxonomy" id="2652177"/>
    <lineage>
        <taxon>Bacteria</taxon>
        <taxon>Pseudomonadati</taxon>
        <taxon>Pseudomonadota</taxon>
        <taxon>Betaproteobacteria</taxon>
        <taxon>Burkholderiales</taxon>
        <taxon>Alcaligenaceae</taxon>
        <taxon>Pelistega</taxon>
    </lineage>
</organism>
<dbReference type="CDD" id="cd00291">
    <property type="entry name" value="SirA_YedF_YeeD"/>
    <property type="match status" value="1"/>
</dbReference>
<sequence length="81" mass="8806">MSHITYPEFVAAIDTSGLTCPLPLLRTKKALQTVESGQVLKVLTTDPSAVGDFQAFAKQTGHIILLQAPVTEGMVHFIQKR</sequence>
<evidence type="ECO:0000313" key="3">
    <source>
        <dbReference type="EMBL" id="NEN76540.1"/>
    </source>
</evidence>
<proteinExistence type="inferred from homology"/>
<comment type="similarity">
    <text evidence="1">Belongs to the sulfur carrier protein TusA family.</text>
</comment>
<dbReference type="PANTHER" id="PTHR33279">
    <property type="entry name" value="SULFUR CARRIER PROTEIN YEDF-RELATED"/>
    <property type="match status" value="1"/>
</dbReference>
<dbReference type="Proteomes" id="UP000477651">
    <property type="component" value="Unassembled WGS sequence"/>
</dbReference>
<dbReference type="PROSITE" id="PS01148">
    <property type="entry name" value="UPF0033"/>
    <property type="match status" value="1"/>
</dbReference>
<gene>
    <name evidence="3" type="ORF">F9B74_09500</name>
</gene>
<dbReference type="GO" id="GO:0016740">
    <property type="term" value="F:transferase activity"/>
    <property type="evidence" value="ECO:0007669"/>
    <property type="project" value="UniProtKB-KW"/>
</dbReference>
<dbReference type="SUPFAM" id="SSF64307">
    <property type="entry name" value="SirA-like"/>
    <property type="match status" value="1"/>
</dbReference>
<dbReference type="RefSeq" id="WP_159990424.1">
    <property type="nucleotide sequence ID" value="NZ_CP047165.1"/>
</dbReference>
<dbReference type="InterPro" id="IPR036868">
    <property type="entry name" value="TusA-like_sf"/>
</dbReference>